<dbReference type="AlphaFoldDB" id="A0A9X4BUM8"/>
<feature type="region of interest" description="Disordered" evidence="1">
    <location>
        <begin position="241"/>
        <end position="264"/>
    </location>
</feature>
<reference evidence="2" key="1">
    <citation type="journal article" date="2022" name="Phytopathology">
        <title>Whole genome sequencing-based tracing of a 2022 introduction and outbreak of Xanthomonas hortorum pv. pelargonii.</title>
        <authorList>
            <person name="Iruegas Bocardo F."/>
            <person name="Weisberg A.J."/>
            <person name="Riutta E.R."/>
            <person name="Kilday K.B."/>
            <person name="Bonkowski J.C."/>
            <person name="Creswell T.C."/>
            <person name="Daughtrey M."/>
            <person name="Rane K.K."/>
            <person name="Grunwald N.J."/>
            <person name="Chang J.H."/>
            <person name="Putnam M."/>
        </authorList>
    </citation>
    <scope>NUCLEOTIDE SEQUENCE</scope>
    <source>
        <strain evidence="2">22-338</strain>
    </source>
</reference>
<dbReference type="RefSeq" id="WP_273664468.1">
    <property type="nucleotide sequence ID" value="NZ_JANWTP010000082.1"/>
</dbReference>
<dbReference type="CDD" id="cd01029">
    <property type="entry name" value="TOPRIM_primases"/>
    <property type="match status" value="1"/>
</dbReference>
<dbReference type="EMBL" id="JANWTP010000082">
    <property type="protein sequence ID" value="MDC8639824.1"/>
    <property type="molecule type" value="Genomic_DNA"/>
</dbReference>
<dbReference type="InterPro" id="IPR025048">
    <property type="entry name" value="DUF3987"/>
</dbReference>
<sequence length="734" mass="79872">MEVLRRLRQWRPGELPHALDRPGLQGSCARAGGGAGMNAVVIETPKDAARRVAASCIRDGFKPEALHEYRDAQGNPVFWRIRCKRPSDGDKWIRPMRWDGAVYVIGEPPAPDAGKPLYRLPELLATNPDAVVWIAEGEACADALAKLDLTATTSGSADSADAADWTPLQGRRMRIWPDHDKAGAGYADKVESRLRALGCAVERVDVDTLDLPAKGDCVDWLKSHPDADAVDVLSLPLAEEMPAESPAGRSAPEPLRRPTPPPEPYPLESLGEVLRPAAEAIKRVIQAPDAIIGGSLLAAASLAVQGQADVQIDGRIHPLSLWLLSVAQSGERKSAVDAEAMRAARVFEAELTQGYELESTLHEQDMAQWQARVDAAKSDAKKKKGEGLKAALHAIGPPPPAPLLPRVTVADFTAEGIFKLMQVSRPALGAFTDEAALVFGGHGMSKETVMRTAGTLCKLWDRGELDRVRAGDGAMKLQGRRFALHLLAQPVIAERALSDDVLAGQGFLARCLLAWPEGTAGWRTLSDENLRDDVAMQRMVDVLLSRFRQELPLAEGKRQELEPRALRLSTEARAVWADVYSATEQGMRQGGRFAQVQAWASKTPEQAARIAGVLTLIDDPAAQVISADAMDRAAELALWHLNEAVRLAGTAELSPDVRDAEALLGWCHESGREVIYSRLVMNKGPNRTREREAFQRAVRELEHAGWALPVNGGMTLDGGHRRHVWRIVPYSEGQ</sequence>
<organism evidence="2 3">
    <name type="scientific">Xanthomonas hortorum pv. hederae</name>
    <dbReference type="NCBI Taxonomy" id="453603"/>
    <lineage>
        <taxon>Bacteria</taxon>
        <taxon>Pseudomonadati</taxon>
        <taxon>Pseudomonadota</taxon>
        <taxon>Gammaproteobacteria</taxon>
        <taxon>Lysobacterales</taxon>
        <taxon>Lysobacteraceae</taxon>
        <taxon>Xanthomonas</taxon>
    </lineage>
</organism>
<gene>
    <name evidence="2" type="ORF">NY667_18945</name>
</gene>
<evidence type="ECO:0000313" key="3">
    <source>
        <dbReference type="Proteomes" id="UP001140230"/>
    </source>
</evidence>
<protein>
    <submittedName>
        <fullName evidence="2">DUF3987 domain-containing protein</fullName>
    </submittedName>
</protein>
<evidence type="ECO:0000313" key="2">
    <source>
        <dbReference type="EMBL" id="MDC8639824.1"/>
    </source>
</evidence>
<dbReference type="InterPro" id="IPR034154">
    <property type="entry name" value="TOPRIM_DnaG/twinkle"/>
</dbReference>
<name>A0A9X4BUM8_9XANT</name>
<dbReference type="Pfam" id="PF13148">
    <property type="entry name" value="DUF3987"/>
    <property type="match status" value="1"/>
</dbReference>
<dbReference type="Proteomes" id="UP001140230">
    <property type="component" value="Unassembled WGS sequence"/>
</dbReference>
<accession>A0A9X4BUM8</accession>
<reference evidence="2" key="2">
    <citation type="submission" date="2022-08" db="EMBL/GenBank/DDBJ databases">
        <authorList>
            <person name="Iruegas-Bocardo F."/>
            <person name="Weisberg A.J."/>
            <person name="Riutta E.R."/>
            <person name="Kilday K."/>
            <person name="Bonkowski J.C."/>
            <person name="Creswell T."/>
            <person name="Daughtrey M.L."/>
            <person name="Rane K."/>
            <person name="Grunwald N.J."/>
            <person name="Chang J.H."/>
            <person name="Putnam M.L."/>
        </authorList>
    </citation>
    <scope>NUCLEOTIDE SEQUENCE</scope>
    <source>
        <strain evidence="2">22-338</strain>
    </source>
</reference>
<comment type="caution">
    <text evidence="2">The sequence shown here is derived from an EMBL/GenBank/DDBJ whole genome shotgun (WGS) entry which is preliminary data.</text>
</comment>
<proteinExistence type="predicted"/>
<evidence type="ECO:0000256" key="1">
    <source>
        <dbReference type="SAM" id="MobiDB-lite"/>
    </source>
</evidence>